<evidence type="ECO:0000313" key="1">
    <source>
        <dbReference type="EMBL" id="CAJ0580635.1"/>
    </source>
</evidence>
<feature type="non-terminal residue" evidence="1">
    <location>
        <position position="210"/>
    </location>
</feature>
<gene>
    <name evidence="1" type="ORF">MSPICULIGERA_LOCUS18828</name>
</gene>
<accession>A0AA36D4A8</accession>
<dbReference type="AlphaFoldDB" id="A0AA36D4A8"/>
<dbReference type="EMBL" id="CATQJA010002662">
    <property type="protein sequence ID" value="CAJ0580635.1"/>
    <property type="molecule type" value="Genomic_DNA"/>
</dbReference>
<name>A0AA36D4A8_9BILA</name>
<protein>
    <submittedName>
        <fullName evidence="1">Uncharacterized protein</fullName>
    </submittedName>
</protein>
<proteinExistence type="predicted"/>
<sequence length="210" mass="24241">MSYSRSLGSDGEVVRHKTTSNYLGWTERKPPGFHDKFDHTALPGGAATRSFEDYVKGCFTPGRIKDEEQRKRDHGCTAASMMRMERAFGPHSLESCEDDDLALKTPLERMYIDLGLRNPEMPANIRHYAQTRETDDEAWKKNNKQTLIDYKDFNSAPLSPYLYQEHPYVRSQDSRIVGSNFVQVTTRPKDRFLEKIDRTLAEVRAMPRFG</sequence>
<organism evidence="1 2">
    <name type="scientific">Mesorhabditis spiculigera</name>
    <dbReference type="NCBI Taxonomy" id="96644"/>
    <lineage>
        <taxon>Eukaryota</taxon>
        <taxon>Metazoa</taxon>
        <taxon>Ecdysozoa</taxon>
        <taxon>Nematoda</taxon>
        <taxon>Chromadorea</taxon>
        <taxon>Rhabditida</taxon>
        <taxon>Rhabditina</taxon>
        <taxon>Rhabditomorpha</taxon>
        <taxon>Rhabditoidea</taxon>
        <taxon>Rhabditidae</taxon>
        <taxon>Mesorhabditinae</taxon>
        <taxon>Mesorhabditis</taxon>
    </lineage>
</organism>
<evidence type="ECO:0000313" key="2">
    <source>
        <dbReference type="Proteomes" id="UP001177023"/>
    </source>
</evidence>
<dbReference type="Proteomes" id="UP001177023">
    <property type="component" value="Unassembled WGS sequence"/>
</dbReference>
<comment type="caution">
    <text evidence="1">The sequence shown here is derived from an EMBL/GenBank/DDBJ whole genome shotgun (WGS) entry which is preliminary data.</text>
</comment>
<reference evidence="1" key="1">
    <citation type="submission" date="2023-06" db="EMBL/GenBank/DDBJ databases">
        <authorList>
            <person name="Delattre M."/>
        </authorList>
    </citation>
    <scope>NUCLEOTIDE SEQUENCE</scope>
    <source>
        <strain evidence="1">AF72</strain>
    </source>
</reference>
<keyword evidence="2" id="KW-1185">Reference proteome</keyword>